<accession>A8P0R9</accession>
<keyword evidence="2" id="KW-1185">Reference proteome</keyword>
<organism evidence="1 2">
    <name type="scientific">Coprinopsis cinerea (strain Okayama-7 / 130 / ATCC MYA-4618 / FGSC 9003)</name>
    <name type="common">Inky cap fungus</name>
    <name type="synonym">Hormographiella aspergillata</name>
    <dbReference type="NCBI Taxonomy" id="240176"/>
    <lineage>
        <taxon>Eukaryota</taxon>
        <taxon>Fungi</taxon>
        <taxon>Dikarya</taxon>
        <taxon>Basidiomycota</taxon>
        <taxon>Agaricomycotina</taxon>
        <taxon>Agaricomycetes</taxon>
        <taxon>Agaricomycetidae</taxon>
        <taxon>Agaricales</taxon>
        <taxon>Agaricineae</taxon>
        <taxon>Psathyrellaceae</taxon>
        <taxon>Coprinopsis</taxon>
    </lineage>
</organism>
<evidence type="ECO:0008006" key="3">
    <source>
        <dbReference type="Google" id="ProtNLM"/>
    </source>
</evidence>
<dbReference type="OrthoDB" id="3001771at2759"/>
<dbReference type="InParanoid" id="A8P0R9"/>
<dbReference type="KEGG" id="cci:CC1G_09501"/>
<dbReference type="STRING" id="240176.A8P0R9"/>
<comment type="caution">
    <text evidence="1">The sequence shown here is derived from an EMBL/GenBank/DDBJ whole genome shotgun (WGS) entry which is preliminary data.</text>
</comment>
<gene>
    <name evidence="1" type="ORF">CC1G_09501</name>
</gene>
<evidence type="ECO:0000313" key="1">
    <source>
        <dbReference type="EMBL" id="EAU83832.1"/>
    </source>
</evidence>
<reference evidence="1 2" key="1">
    <citation type="journal article" date="2010" name="Proc. Natl. Acad. Sci. U.S.A.">
        <title>Insights into evolution of multicellular fungi from the assembled chromosomes of the mushroom Coprinopsis cinerea (Coprinus cinereus).</title>
        <authorList>
            <person name="Stajich J.E."/>
            <person name="Wilke S.K."/>
            <person name="Ahren D."/>
            <person name="Au C.H."/>
            <person name="Birren B.W."/>
            <person name="Borodovsky M."/>
            <person name="Burns C."/>
            <person name="Canback B."/>
            <person name="Casselton L.A."/>
            <person name="Cheng C.K."/>
            <person name="Deng J."/>
            <person name="Dietrich F.S."/>
            <person name="Fargo D.C."/>
            <person name="Farman M.L."/>
            <person name="Gathman A.C."/>
            <person name="Goldberg J."/>
            <person name="Guigo R."/>
            <person name="Hoegger P.J."/>
            <person name="Hooker J.B."/>
            <person name="Huggins A."/>
            <person name="James T.Y."/>
            <person name="Kamada T."/>
            <person name="Kilaru S."/>
            <person name="Kodira C."/>
            <person name="Kues U."/>
            <person name="Kupfer D."/>
            <person name="Kwan H.S."/>
            <person name="Lomsadze A."/>
            <person name="Li W."/>
            <person name="Lilly W.W."/>
            <person name="Ma L.J."/>
            <person name="Mackey A.J."/>
            <person name="Manning G."/>
            <person name="Martin F."/>
            <person name="Muraguchi H."/>
            <person name="Natvig D.O."/>
            <person name="Palmerini H."/>
            <person name="Ramesh M.A."/>
            <person name="Rehmeyer C.J."/>
            <person name="Roe B.A."/>
            <person name="Shenoy N."/>
            <person name="Stanke M."/>
            <person name="Ter-Hovhannisyan V."/>
            <person name="Tunlid A."/>
            <person name="Velagapudi R."/>
            <person name="Vision T.J."/>
            <person name="Zeng Q."/>
            <person name="Zolan M.E."/>
            <person name="Pukkila P.J."/>
        </authorList>
    </citation>
    <scope>NUCLEOTIDE SEQUENCE [LARGE SCALE GENOMIC DNA]</scope>
    <source>
        <strain evidence="2">Okayama-7 / 130 / ATCC MYA-4618 / FGSC 9003</strain>
    </source>
</reference>
<dbReference type="SUPFAM" id="SSF52047">
    <property type="entry name" value="RNI-like"/>
    <property type="match status" value="1"/>
</dbReference>
<dbReference type="Proteomes" id="UP000001861">
    <property type="component" value="Unassembled WGS sequence"/>
</dbReference>
<dbReference type="EMBL" id="AACS02000006">
    <property type="protein sequence ID" value="EAU83832.1"/>
    <property type="molecule type" value="Genomic_DNA"/>
</dbReference>
<dbReference type="RefSeq" id="XP_001837950.1">
    <property type="nucleotide sequence ID" value="XM_001837898.1"/>
</dbReference>
<dbReference type="GeneID" id="6014513"/>
<dbReference type="OMA" id="HIWITRR"/>
<protein>
    <recommendedName>
        <fullName evidence="3">F-box domain-containing protein</fullName>
    </recommendedName>
</protein>
<dbReference type="InterPro" id="IPR032675">
    <property type="entry name" value="LRR_dom_sf"/>
</dbReference>
<dbReference type="VEuPathDB" id="FungiDB:CC1G_09501"/>
<name>A8P0R9_COPC7</name>
<dbReference type="AlphaFoldDB" id="A8P0R9"/>
<proteinExistence type="predicted"/>
<evidence type="ECO:0000313" key="2">
    <source>
        <dbReference type="Proteomes" id="UP000001861"/>
    </source>
</evidence>
<dbReference type="Gene3D" id="3.80.10.10">
    <property type="entry name" value="Ribonuclease Inhibitor"/>
    <property type="match status" value="1"/>
</dbReference>
<sequence length="537" mass="60979">MEIASSISMCSQKLEPFQHIDTSEDDDDTNWLLVRTSQLLLVADSPQPVVEPPKPRTTINSLPNELLDVIFKITHADWLLFTLHPELYSSQPSTLRKRSWKGLMKLFCQFPYTPAAVCRRWRNIVHDTARFWTRPVVFVDSRDPLASLSNLKNFIQRSKGHPLILAVVRKDYNVVQDLQEGMNVSLFMDVILANLNRFNDIYFHLHHSSSLPSIAQFRYQPPFQPNLARLALHCDEDDGPNHDTTIPKFLVATHWPPSLVTLKIDGRNFGTIAKEPYTWSLVLSHLKTLSIERLDQPAHSTHEPLSLLESLEFLARLPELEVLTIRDVAFETSTRVPGTAPIVINVTDLILEDLSADVAKHMFDLAIFNPTYLLLRNIPIDALPHVPQPIFLELSEIPIDQDIEDFLCFWDGEVLALRDCPGFNDAILALFAEEVSPPYHICPSLRELHVQNCSNFSGRGLRRMAEIRMDFASRRENESLNLSHISDIFVSGMGPILAPEDALWMRTHLKTFVWSTVQPSGGSCHLDPSAVVPFTIP</sequence>